<gene>
    <name evidence="3" type="ORF">CAL22_17310</name>
</gene>
<dbReference type="SUPFAM" id="SSF51735">
    <property type="entry name" value="NAD(P)-binding Rossmann-fold domains"/>
    <property type="match status" value="1"/>
</dbReference>
<dbReference type="EMBL" id="NEVU01000003">
    <property type="protein sequence ID" value="OZI72339.1"/>
    <property type="molecule type" value="Genomic_DNA"/>
</dbReference>
<dbReference type="SUPFAM" id="SSF52210">
    <property type="entry name" value="Succinyl-CoA synthetase domains"/>
    <property type="match status" value="2"/>
</dbReference>
<feature type="signal peptide" evidence="1">
    <location>
        <begin position="1"/>
        <end position="23"/>
    </location>
</feature>
<feature type="domain" description="CoA-binding" evidence="2">
    <location>
        <begin position="16"/>
        <end position="111"/>
    </location>
</feature>
<feature type="chain" id="PRO_5012017568" evidence="1">
    <location>
        <begin position="24"/>
        <end position="699"/>
    </location>
</feature>
<dbReference type="Gene3D" id="3.40.50.261">
    <property type="entry name" value="Succinyl-CoA synthetase domains"/>
    <property type="match status" value="2"/>
</dbReference>
<keyword evidence="4" id="KW-1185">Reference proteome</keyword>
<dbReference type="Proteomes" id="UP000216429">
    <property type="component" value="Unassembled WGS sequence"/>
</dbReference>
<dbReference type="GO" id="GO:0005524">
    <property type="term" value="F:ATP binding"/>
    <property type="evidence" value="ECO:0007669"/>
    <property type="project" value="InterPro"/>
</dbReference>
<evidence type="ECO:0000256" key="1">
    <source>
        <dbReference type="SAM" id="SignalP"/>
    </source>
</evidence>
<evidence type="ECO:0000313" key="4">
    <source>
        <dbReference type="Proteomes" id="UP000216429"/>
    </source>
</evidence>
<evidence type="ECO:0000259" key="2">
    <source>
        <dbReference type="SMART" id="SM00881"/>
    </source>
</evidence>
<organism evidence="3 4">
    <name type="scientific">Bordetella genomosp. 12</name>
    <dbReference type="NCBI Taxonomy" id="463035"/>
    <lineage>
        <taxon>Bacteria</taxon>
        <taxon>Pseudomonadati</taxon>
        <taxon>Pseudomonadota</taxon>
        <taxon>Betaproteobacteria</taxon>
        <taxon>Burkholderiales</taxon>
        <taxon>Alcaligenaceae</taxon>
        <taxon>Bordetella</taxon>
    </lineage>
</organism>
<dbReference type="InterPro" id="IPR036291">
    <property type="entry name" value="NAD(P)-bd_dom_sf"/>
</dbReference>
<accession>A0A261VE12</accession>
<dbReference type="Pfam" id="PF13380">
    <property type="entry name" value="CoA_binding_2"/>
    <property type="match status" value="1"/>
</dbReference>
<dbReference type="InterPro" id="IPR032875">
    <property type="entry name" value="Succ_CoA_lig_flav_dom"/>
</dbReference>
<dbReference type="InterPro" id="IPR003781">
    <property type="entry name" value="CoA-bd"/>
</dbReference>
<dbReference type="AlphaFoldDB" id="A0A261VE12"/>
<keyword evidence="1" id="KW-0732">Signal</keyword>
<dbReference type="OrthoDB" id="8664175at2"/>
<dbReference type="InterPro" id="IPR016102">
    <property type="entry name" value="Succinyl-CoA_synth-like"/>
</dbReference>
<comment type="caution">
    <text evidence="3">The sequence shown here is derived from an EMBL/GenBank/DDBJ whole genome shotgun (WGS) entry which is preliminary data.</text>
</comment>
<dbReference type="PANTHER" id="PTHR42793">
    <property type="entry name" value="COA BINDING DOMAIN CONTAINING PROTEIN"/>
    <property type="match status" value="1"/>
</dbReference>
<protein>
    <submittedName>
        <fullName evidence="3">Acyl-CoA synthetase</fullName>
    </submittedName>
</protein>
<proteinExistence type="predicted"/>
<evidence type="ECO:0000313" key="3">
    <source>
        <dbReference type="EMBL" id="OZI72339.1"/>
    </source>
</evidence>
<dbReference type="Gene3D" id="3.40.50.720">
    <property type="entry name" value="NAD(P)-binding Rossmann-like Domain"/>
    <property type="match status" value="1"/>
</dbReference>
<dbReference type="PANTHER" id="PTHR42793:SF4">
    <property type="entry name" value="BLL6376 PROTEIN"/>
    <property type="match status" value="1"/>
</dbReference>
<reference evidence="4" key="1">
    <citation type="submission" date="2017-05" db="EMBL/GenBank/DDBJ databases">
        <title>Complete and WGS of Bordetella genogroups.</title>
        <authorList>
            <person name="Spilker T."/>
            <person name="Lipuma J."/>
        </authorList>
    </citation>
    <scope>NUCLEOTIDE SEQUENCE [LARGE SCALE GENOMIC DNA]</scope>
    <source>
        <strain evidence="4">AU6712</strain>
    </source>
</reference>
<dbReference type="Pfam" id="PF13549">
    <property type="entry name" value="ATP-grasp_5"/>
    <property type="match status" value="1"/>
</dbReference>
<sequence length="699" mass="73066">MMTATYMSPLSFAQALLSPRAVAIVGASGDTRKNTARPLRFLRKHGYTGAIYPINAARAEILGERAYPSLEQLPGPVDHVFIMIPGDAVTDLLPQCARAGARVVTIYSDGFGEAGPQGLARQQALARRARELGLRILGPNSIGLADLHSGCILSVNAAFEADALLPGGLALVSQSGSMMGSLISRAAARGFGFSKSVSVGNESDITVGEVVDALVDDPDSQVILLFLETLRSAPAMARALERARAAGKPVIAYKLGRSEQGDALAQSHTGAMAGNDVAVDAFLKAHGVMRVQYLETLFEMAPLAACYARTPGVAGRADGRARVAVITTTGGGAATVVDNLGLHGMVAVAPPADFVRQIAEQGLSIRETPVIDLTLAASSAQYKMLLEALLRADWCDAVLSVVGSSAQFHPGLAVQPLLEAAKPADKPLAVFLAPEAQESLALLQQGGIAAFRTPESCADALSVFFSPVHAGPPLGCEVAWPAGLPTQGMLNEQEAGVLFRGLGVPVVQGTLLSPGGLNHGFAYPVVAKVCSRELAHKTEMGAVRVGIGDDQALERAMAEMLAAVRRRAPSAQVDGVLVQPMEGRLIEVMLGYRHDPQVGPTVLLGAGGIAAELAPDYSLRLAPVSLEEARTMIDEVRQTRLVRGFRGLPLGDCEALARAIVDFSHLASLTGVQVEEAEINPLFVRADGVIAVDGLVRLA</sequence>
<dbReference type="Gene3D" id="3.30.470.20">
    <property type="entry name" value="ATP-grasp fold, B domain"/>
    <property type="match status" value="1"/>
</dbReference>
<dbReference type="SMART" id="SM00881">
    <property type="entry name" value="CoA_binding"/>
    <property type="match status" value="1"/>
</dbReference>
<name>A0A261VE12_9BORD</name>
<dbReference type="Pfam" id="PF13607">
    <property type="entry name" value="Succ_CoA_lig"/>
    <property type="match status" value="1"/>
</dbReference>
<dbReference type="Gene3D" id="3.30.1490.20">
    <property type="entry name" value="ATP-grasp fold, A domain"/>
    <property type="match status" value="1"/>
</dbReference>
<dbReference type="SUPFAM" id="SSF56059">
    <property type="entry name" value="Glutathione synthetase ATP-binding domain-like"/>
    <property type="match status" value="1"/>
</dbReference>
<dbReference type="InterPro" id="IPR013815">
    <property type="entry name" value="ATP_grasp_subdomain_1"/>
</dbReference>